<proteinExistence type="predicted"/>
<sequence>MSRSVTAITGVTVYISRNGHGNEASFRIFGGIRILTQFRDWFTSSGIGPHVTKAFYSNLKPVIRGAARAIDAGTLVTGFQGLYKDTNQLLYGVVSLPPAPAYDDMAAWWAVVNPIKTAISIYVAENVHTNVVFVIVDDAFIAGGGAVTSTKRSISTRVPAEFMRRQAPDVCGGYDLVSLFSNDVVYDDSSPVHLA</sequence>
<protein>
    <submittedName>
        <fullName evidence="1 3">Uncharacterized protein</fullName>
    </submittedName>
</protein>
<keyword evidence="2" id="KW-1185">Reference proteome</keyword>
<dbReference type="AlphaFoldDB" id="A0A6A6YV02"/>
<gene>
    <name evidence="1 3" type="ORF">BDZ99DRAFT_495965</name>
</gene>
<dbReference type="EMBL" id="MU003696">
    <property type="protein sequence ID" value="KAF2812786.1"/>
    <property type="molecule type" value="Genomic_DNA"/>
</dbReference>
<evidence type="ECO:0000313" key="3">
    <source>
        <dbReference type="RefSeq" id="XP_033579750.1"/>
    </source>
</evidence>
<evidence type="ECO:0000313" key="2">
    <source>
        <dbReference type="Proteomes" id="UP000504636"/>
    </source>
</evidence>
<reference evidence="3" key="2">
    <citation type="submission" date="2020-04" db="EMBL/GenBank/DDBJ databases">
        <authorList>
            <consortium name="NCBI Genome Project"/>
        </authorList>
    </citation>
    <scope>NUCLEOTIDE SEQUENCE</scope>
    <source>
        <strain evidence="3">CBS 304.34</strain>
    </source>
</reference>
<dbReference type="Proteomes" id="UP000504636">
    <property type="component" value="Unplaced"/>
</dbReference>
<organism evidence="1">
    <name type="scientific">Mytilinidion resinicola</name>
    <dbReference type="NCBI Taxonomy" id="574789"/>
    <lineage>
        <taxon>Eukaryota</taxon>
        <taxon>Fungi</taxon>
        <taxon>Dikarya</taxon>
        <taxon>Ascomycota</taxon>
        <taxon>Pezizomycotina</taxon>
        <taxon>Dothideomycetes</taxon>
        <taxon>Pleosporomycetidae</taxon>
        <taxon>Mytilinidiales</taxon>
        <taxon>Mytilinidiaceae</taxon>
        <taxon>Mytilinidion</taxon>
    </lineage>
</organism>
<name>A0A6A6YV02_9PEZI</name>
<reference evidence="3" key="3">
    <citation type="submission" date="2025-04" db="UniProtKB">
        <authorList>
            <consortium name="RefSeq"/>
        </authorList>
    </citation>
    <scope>IDENTIFICATION</scope>
    <source>
        <strain evidence="3">CBS 304.34</strain>
    </source>
</reference>
<accession>A0A6A6YV02</accession>
<reference evidence="1 3" key="1">
    <citation type="journal article" date="2020" name="Stud. Mycol.">
        <title>101 Dothideomycetes genomes: a test case for predicting lifestyles and emergence of pathogens.</title>
        <authorList>
            <person name="Haridas S."/>
            <person name="Albert R."/>
            <person name="Binder M."/>
            <person name="Bloem J."/>
            <person name="Labutti K."/>
            <person name="Salamov A."/>
            <person name="Andreopoulos B."/>
            <person name="Baker S."/>
            <person name="Barry K."/>
            <person name="Bills G."/>
            <person name="Bluhm B."/>
            <person name="Cannon C."/>
            <person name="Castanera R."/>
            <person name="Culley D."/>
            <person name="Daum C."/>
            <person name="Ezra D."/>
            <person name="Gonzalez J."/>
            <person name="Henrissat B."/>
            <person name="Kuo A."/>
            <person name="Liang C."/>
            <person name="Lipzen A."/>
            <person name="Lutzoni F."/>
            <person name="Magnuson J."/>
            <person name="Mondo S."/>
            <person name="Nolan M."/>
            <person name="Ohm R."/>
            <person name="Pangilinan J."/>
            <person name="Park H.-J."/>
            <person name="Ramirez L."/>
            <person name="Alfaro M."/>
            <person name="Sun H."/>
            <person name="Tritt A."/>
            <person name="Yoshinaga Y."/>
            <person name="Zwiers L.-H."/>
            <person name="Turgeon B."/>
            <person name="Goodwin S."/>
            <person name="Spatafora J."/>
            <person name="Crous P."/>
            <person name="Grigoriev I."/>
        </authorList>
    </citation>
    <scope>NUCLEOTIDE SEQUENCE</scope>
    <source>
        <strain evidence="1 3">CBS 304.34</strain>
    </source>
</reference>
<dbReference type="GeneID" id="54464304"/>
<evidence type="ECO:0000313" key="1">
    <source>
        <dbReference type="EMBL" id="KAF2812786.1"/>
    </source>
</evidence>
<dbReference type="RefSeq" id="XP_033579750.1">
    <property type="nucleotide sequence ID" value="XM_033723411.1"/>
</dbReference>